<dbReference type="CDD" id="cd00637">
    <property type="entry name" value="7tm_classA_rhodopsin-like"/>
    <property type="match status" value="1"/>
</dbReference>
<evidence type="ECO:0000313" key="8">
    <source>
        <dbReference type="Proteomes" id="UP000663870"/>
    </source>
</evidence>
<accession>A0A814DJ82</accession>
<dbReference type="GO" id="GO:0016020">
    <property type="term" value="C:membrane"/>
    <property type="evidence" value="ECO:0007669"/>
    <property type="project" value="UniProtKB-SubCell"/>
</dbReference>
<dbReference type="Proteomes" id="UP000663870">
    <property type="component" value="Unassembled WGS sequence"/>
</dbReference>
<comment type="caution">
    <text evidence="7">The sequence shown here is derived from an EMBL/GenBank/DDBJ whole genome shotgun (WGS) entry which is preliminary data.</text>
</comment>
<evidence type="ECO:0000256" key="3">
    <source>
        <dbReference type="ARBA" id="ARBA00022989"/>
    </source>
</evidence>
<evidence type="ECO:0000256" key="4">
    <source>
        <dbReference type="ARBA" id="ARBA00023136"/>
    </source>
</evidence>
<gene>
    <name evidence="7" type="ORF">JXQ802_LOCUS12095</name>
</gene>
<evidence type="ECO:0000256" key="5">
    <source>
        <dbReference type="SAM" id="Phobius"/>
    </source>
</evidence>
<feature type="transmembrane region" description="Helical" evidence="5">
    <location>
        <begin position="283"/>
        <end position="301"/>
    </location>
</feature>
<dbReference type="Gene3D" id="1.20.1070.10">
    <property type="entry name" value="Rhodopsin 7-helix transmembrane proteins"/>
    <property type="match status" value="1"/>
</dbReference>
<reference evidence="7" key="1">
    <citation type="submission" date="2021-02" db="EMBL/GenBank/DDBJ databases">
        <authorList>
            <person name="Nowell W R."/>
        </authorList>
    </citation>
    <scope>NUCLEOTIDE SEQUENCE</scope>
</reference>
<feature type="transmembrane region" description="Helical" evidence="5">
    <location>
        <begin position="173"/>
        <end position="200"/>
    </location>
</feature>
<dbReference type="InterPro" id="IPR017452">
    <property type="entry name" value="GPCR_Rhodpsn_7TM"/>
</dbReference>
<keyword evidence="4 5" id="KW-0472">Membrane</keyword>
<feature type="transmembrane region" description="Helical" evidence="5">
    <location>
        <begin position="16"/>
        <end position="37"/>
    </location>
</feature>
<feature type="domain" description="G-protein coupled receptors family 1 profile" evidence="6">
    <location>
        <begin position="1"/>
        <end position="191"/>
    </location>
</feature>
<evidence type="ECO:0000259" key="6">
    <source>
        <dbReference type="PROSITE" id="PS50262"/>
    </source>
</evidence>
<evidence type="ECO:0000256" key="1">
    <source>
        <dbReference type="ARBA" id="ARBA00004370"/>
    </source>
</evidence>
<name>A0A814DJ82_9BILA</name>
<organism evidence="7 8">
    <name type="scientific">Rotaria sordida</name>
    <dbReference type="NCBI Taxonomy" id="392033"/>
    <lineage>
        <taxon>Eukaryota</taxon>
        <taxon>Metazoa</taxon>
        <taxon>Spiralia</taxon>
        <taxon>Gnathifera</taxon>
        <taxon>Rotifera</taxon>
        <taxon>Eurotatoria</taxon>
        <taxon>Bdelloidea</taxon>
        <taxon>Philodinida</taxon>
        <taxon>Philodinidae</taxon>
        <taxon>Rotaria</taxon>
    </lineage>
</organism>
<evidence type="ECO:0000256" key="2">
    <source>
        <dbReference type="ARBA" id="ARBA00022692"/>
    </source>
</evidence>
<evidence type="ECO:0000313" key="7">
    <source>
        <dbReference type="EMBL" id="CAF0959139.1"/>
    </source>
</evidence>
<protein>
    <recommendedName>
        <fullName evidence="6">G-protein coupled receptors family 1 profile domain-containing protein</fullName>
    </recommendedName>
</protein>
<sequence>MVIPLLMAFASYRNIVNFYFSSAALSSSLLNCLYIYYLAQTLRSKVLSESNCRAIYYLQTSCTVVLAYTITAMHANFVLCLLRSPSSSDQHHSTRTCLQSCGLCLRRFFRRLCFCLVLCIWSLSFTATIPLLYTIDSNEKTPKPVYCPGTTQISYLEEWFDRNRLIQSVLFNLIPLLTTLFMSIIALLKLFYDCLFYFYLRLKMSKCSPCRKRSSRHHQQNQRLSIPNSVSMLSSLGVISNNNIQSGLNLVPMTESPTPTSETTISSSNLVLQSCGHWCSSSFLRFLLVLSCCLLACIYPIAMRFYLVYFSVLIPLIFAVLNYSLGQLAPTQKITTNTIPMTSLTEQRTDIENHDVTVPIFMNLTDTNNDKSIKQNSSLKNERVFLNEEYELQSPLMTDLVNENDGIDEHEQYPTSPSNSSQSSTIATTHIQHHRLPLTGKQKYFSNNLYEKYNRNMSMR</sequence>
<keyword evidence="8" id="KW-1185">Reference proteome</keyword>
<keyword evidence="3 5" id="KW-1133">Transmembrane helix</keyword>
<feature type="transmembrane region" description="Helical" evidence="5">
    <location>
        <begin position="112"/>
        <end position="133"/>
    </location>
</feature>
<keyword evidence="2 5" id="KW-0812">Transmembrane</keyword>
<comment type="subcellular location">
    <subcellularLocation>
        <location evidence="1">Membrane</location>
    </subcellularLocation>
</comment>
<dbReference type="PROSITE" id="PS50262">
    <property type="entry name" value="G_PROTEIN_RECEP_F1_2"/>
    <property type="match status" value="1"/>
</dbReference>
<proteinExistence type="predicted"/>
<dbReference type="EMBL" id="CAJNOL010000245">
    <property type="protein sequence ID" value="CAF0959139.1"/>
    <property type="molecule type" value="Genomic_DNA"/>
</dbReference>
<feature type="transmembrane region" description="Helical" evidence="5">
    <location>
        <begin position="307"/>
        <end position="325"/>
    </location>
</feature>
<dbReference type="AlphaFoldDB" id="A0A814DJ82"/>